<proteinExistence type="predicted"/>
<dbReference type="OrthoDB" id="3051682at2759"/>
<comment type="caution">
    <text evidence="1">The sequence shown here is derived from an EMBL/GenBank/DDBJ whole genome shotgun (WGS) entry which is preliminary data.</text>
</comment>
<dbReference type="AlphaFoldDB" id="A0A8H5CX14"/>
<evidence type="ECO:0000313" key="1">
    <source>
        <dbReference type="EMBL" id="KAF5348608.1"/>
    </source>
</evidence>
<evidence type="ECO:0000313" key="2">
    <source>
        <dbReference type="Proteomes" id="UP000559027"/>
    </source>
</evidence>
<organism evidence="1 2">
    <name type="scientific">Leucocoprinus leucothites</name>
    <dbReference type="NCBI Taxonomy" id="201217"/>
    <lineage>
        <taxon>Eukaryota</taxon>
        <taxon>Fungi</taxon>
        <taxon>Dikarya</taxon>
        <taxon>Basidiomycota</taxon>
        <taxon>Agaricomycotina</taxon>
        <taxon>Agaricomycetes</taxon>
        <taxon>Agaricomycetidae</taxon>
        <taxon>Agaricales</taxon>
        <taxon>Agaricineae</taxon>
        <taxon>Agaricaceae</taxon>
        <taxon>Leucocoprinus</taxon>
    </lineage>
</organism>
<keyword evidence="2" id="KW-1185">Reference proteome</keyword>
<gene>
    <name evidence="1" type="ORF">D9756_009575</name>
</gene>
<dbReference type="EMBL" id="JAACJO010000019">
    <property type="protein sequence ID" value="KAF5348608.1"/>
    <property type="molecule type" value="Genomic_DNA"/>
</dbReference>
<dbReference type="Proteomes" id="UP000559027">
    <property type="component" value="Unassembled WGS sequence"/>
</dbReference>
<protein>
    <submittedName>
        <fullName evidence="1">Uncharacterized protein</fullName>
    </submittedName>
</protein>
<reference evidence="1 2" key="1">
    <citation type="journal article" date="2020" name="ISME J.">
        <title>Uncovering the hidden diversity of litter-decomposition mechanisms in mushroom-forming fungi.</title>
        <authorList>
            <person name="Floudas D."/>
            <person name="Bentzer J."/>
            <person name="Ahren D."/>
            <person name="Johansson T."/>
            <person name="Persson P."/>
            <person name="Tunlid A."/>
        </authorList>
    </citation>
    <scope>NUCLEOTIDE SEQUENCE [LARGE SCALE GENOMIC DNA]</scope>
    <source>
        <strain evidence="1 2">CBS 146.42</strain>
    </source>
</reference>
<sequence>MVRLGSARRSTLLPPQTNYVALDAHALSLVIARVFSALEPWFEASSNDRHANVVIGAVVLQSQRFKEAINLSATTSQHGLQLSAEGTLFAKTVAKGKRFEEMQRDFGNLVKLASEGFEQLDESSEILYHVSGKFRELSNETGPLVAQGMRFPSRKPHRVQPSQGLCKFARAVGEANTFSNIALVDFPRPLSVSTVESGFLNHYTSDYKVGRGIETVRLDEAVRKLNIVADDIEEILERMDSFVESWRNMRDKLVTMQELIRPNNAAVGLSLENEMGGDWAYMVEQYRVYRRKVNAMNEYYKIDSQVDHSGFNFKVILKNLELHAKNMRKAIEQMKNIVHLMHSTGDGRQEFQQSLSSTRENIDGHFVLLIRILEKFRTSVRAFGGISDTEPATRQELVKLLDQAKTCLPLVMRNVYKMEEILDEQVSQKRLLRAQLFYMFSSSSAELGVYSLEDAIRILSEFGDATLGVARFCEILVLVGVVFAETSHSGEQSRENLQQLESALERAIGALSGVGVTLSS</sequence>
<name>A0A8H5CX14_9AGAR</name>
<accession>A0A8H5CX14</accession>